<keyword evidence="2" id="KW-1185">Reference proteome</keyword>
<name>A0ACC2PRC8_9HYME</name>
<organism evidence="1 2">
    <name type="scientific">Eretmocerus hayati</name>
    <dbReference type="NCBI Taxonomy" id="131215"/>
    <lineage>
        <taxon>Eukaryota</taxon>
        <taxon>Metazoa</taxon>
        <taxon>Ecdysozoa</taxon>
        <taxon>Arthropoda</taxon>
        <taxon>Hexapoda</taxon>
        <taxon>Insecta</taxon>
        <taxon>Pterygota</taxon>
        <taxon>Neoptera</taxon>
        <taxon>Endopterygota</taxon>
        <taxon>Hymenoptera</taxon>
        <taxon>Apocrita</taxon>
        <taxon>Proctotrupomorpha</taxon>
        <taxon>Chalcidoidea</taxon>
        <taxon>Aphelinidae</taxon>
        <taxon>Aphelininae</taxon>
        <taxon>Eretmocerus</taxon>
    </lineage>
</organism>
<proteinExistence type="predicted"/>
<evidence type="ECO:0000313" key="2">
    <source>
        <dbReference type="Proteomes" id="UP001239111"/>
    </source>
</evidence>
<protein>
    <submittedName>
        <fullName evidence="1">Uncharacterized protein</fullName>
    </submittedName>
</protein>
<gene>
    <name evidence="1" type="ORF">QAD02_021841</name>
</gene>
<dbReference type="EMBL" id="CM056741">
    <property type="protein sequence ID" value="KAJ8686048.1"/>
    <property type="molecule type" value="Genomic_DNA"/>
</dbReference>
<reference evidence="1" key="1">
    <citation type="submission" date="2023-04" db="EMBL/GenBank/DDBJ databases">
        <title>A chromosome-level genome assembly of the parasitoid wasp Eretmocerus hayati.</title>
        <authorList>
            <person name="Zhong Y."/>
            <person name="Liu S."/>
            <person name="Liu Y."/>
        </authorList>
    </citation>
    <scope>NUCLEOTIDE SEQUENCE</scope>
    <source>
        <strain evidence="1">ZJU_SS_LIU_2023</strain>
    </source>
</reference>
<accession>A0ACC2PRC8</accession>
<feature type="non-terminal residue" evidence="1">
    <location>
        <position position="213"/>
    </location>
</feature>
<comment type="caution">
    <text evidence="1">The sequence shown here is derived from an EMBL/GenBank/DDBJ whole genome shotgun (WGS) entry which is preliminary data.</text>
</comment>
<feature type="non-terminal residue" evidence="1">
    <location>
        <position position="1"/>
    </location>
</feature>
<evidence type="ECO:0000313" key="1">
    <source>
        <dbReference type="EMBL" id="KAJ8686048.1"/>
    </source>
</evidence>
<dbReference type="Proteomes" id="UP001239111">
    <property type="component" value="Chromosome 1"/>
</dbReference>
<sequence>KLPSRVGRRRKKKVPNLEYDDEEDGLNSDSEDDPNRLWCICRQPHNNRFMICCDMCQDWFHGKCVQVTKAMGEQMETQGIEWVCPDCMRLKNDGSGAKFPSKKRSSDTEKLVSGIVPVSISNTSRTQENQDPEIGFRKLREISEVMHCVVCKREARSNSIYCSDACILTHAETSSVNDKRTRTSCAKGLQGTGGLPKITPGRSIAVDQEMKSK</sequence>